<reference evidence="11" key="1">
    <citation type="submission" date="2011-11" db="EMBL/GenBank/DDBJ databases">
        <title>Complete genome sequence of Candidatus Mycoplasma haemominutum.</title>
        <authorList>
            <person name="Barker E.N."/>
            <person name="Darby A.C."/>
            <person name="Helps C.R."/>
            <person name="Peters I.R."/>
            <person name="Hughes M.A."/>
            <person name="Radford A.D."/>
            <person name="Novacco M."/>
            <person name="Boretti F."/>
            <person name="Hofmann-Lehmann R."/>
            <person name="Tasker S."/>
        </authorList>
    </citation>
    <scope>NUCLEOTIDE SEQUENCE</scope>
    <source>
        <strain evidence="11">Birmingham 1</strain>
    </source>
</reference>
<dbReference type="EMBL" id="HE613254">
    <property type="protein sequence ID" value="CCE66686.1"/>
    <property type="molecule type" value="Genomic_DNA"/>
</dbReference>
<dbReference type="KEGG" id="mhb:MHM_01680"/>
<dbReference type="InterPro" id="IPR045864">
    <property type="entry name" value="aa-tRNA-synth_II/BPL/LPL"/>
</dbReference>
<keyword evidence="8 11" id="KW-0030">Aminoacyl-tRNA synthetase</keyword>
<dbReference type="InterPro" id="IPR006195">
    <property type="entry name" value="aa-tRNA-synth_II"/>
</dbReference>
<dbReference type="EC" id="6.1.1.22" evidence="3 9"/>
<dbReference type="Gene3D" id="3.30.930.10">
    <property type="entry name" value="Bira Bifunctional Protein, Domain 2"/>
    <property type="match status" value="1"/>
</dbReference>
<keyword evidence="5" id="KW-0547">Nucleotide-binding</keyword>
<dbReference type="NCBIfam" id="TIGR00457">
    <property type="entry name" value="asnS"/>
    <property type="match status" value="1"/>
</dbReference>
<keyword evidence="4 11" id="KW-0436">Ligase</keyword>
<comment type="subunit">
    <text evidence="2">Homodimer.</text>
</comment>
<dbReference type="SUPFAM" id="SSF50249">
    <property type="entry name" value="Nucleic acid-binding proteins"/>
    <property type="match status" value="1"/>
</dbReference>
<evidence type="ECO:0000313" key="11">
    <source>
        <dbReference type="EMBL" id="CCE66686.1"/>
    </source>
</evidence>
<accession>G8C2Y8</accession>
<dbReference type="InterPro" id="IPR002312">
    <property type="entry name" value="Asp/Asn-tRNA-synth_IIb"/>
</dbReference>
<evidence type="ECO:0000259" key="10">
    <source>
        <dbReference type="PROSITE" id="PS50862"/>
    </source>
</evidence>
<reference evidence="11" key="2">
    <citation type="submission" date="2011-11" db="EMBL/GenBank/DDBJ databases">
        <authorList>
            <person name="Barker E."/>
        </authorList>
    </citation>
    <scope>NUCLEOTIDE SEQUENCE</scope>
    <source>
        <strain evidence="11">Birmingham 1</strain>
    </source>
</reference>
<dbReference type="GO" id="GO:0003676">
    <property type="term" value="F:nucleic acid binding"/>
    <property type="evidence" value="ECO:0007669"/>
    <property type="project" value="InterPro"/>
</dbReference>
<evidence type="ECO:0000256" key="6">
    <source>
        <dbReference type="ARBA" id="ARBA00022840"/>
    </source>
</evidence>
<dbReference type="PATRIC" id="fig|1116213.3.peg.179"/>
<dbReference type="Gene3D" id="2.40.50.140">
    <property type="entry name" value="Nucleic acid-binding proteins"/>
    <property type="match status" value="1"/>
</dbReference>
<proteinExistence type="inferred from homology"/>
<keyword evidence="6" id="KW-0067">ATP-binding</keyword>
<dbReference type="HOGENOM" id="CLU_004553_2_0_14"/>
<dbReference type="InterPro" id="IPR004365">
    <property type="entry name" value="NA-bd_OB_tRNA"/>
</dbReference>
<dbReference type="InterPro" id="IPR012340">
    <property type="entry name" value="NA-bd_OB-fold"/>
</dbReference>
<dbReference type="PANTHER" id="PTHR22594">
    <property type="entry name" value="ASPARTYL/LYSYL-TRNA SYNTHETASE"/>
    <property type="match status" value="1"/>
</dbReference>
<dbReference type="AlphaFoldDB" id="G8C2Y8"/>
<evidence type="ECO:0000256" key="8">
    <source>
        <dbReference type="ARBA" id="ARBA00023146"/>
    </source>
</evidence>
<dbReference type="GO" id="GO:0004816">
    <property type="term" value="F:asparagine-tRNA ligase activity"/>
    <property type="evidence" value="ECO:0007669"/>
    <property type="project" value="UniProtKB-UniRule"/>
</dbReference>
<name>G8C2Y8_9MOLU</name>
<comment type="similarity">
    <text evidence="1">Belongs to the class-II aminoacyl-tRNA synthetase family.</text>
</comment>
<evidence type="ECO:0000256" key="4">
    <source>
        <dbReference type="ARBA" id="ARBA00022598"/>
    </source>
</evidence>
<organism evidence="11">
    <name type="scientific">Candidatus Mycoplasma haematominutum 'Birmingham 1'</name>
    <dbReference type="NCBI Taxonomy" id="1116213"/>
    <lineage>
        <taxon>Bacteria</taxon>
        <taxon>Bacillati</taxon>
        <taxon>Mycoplasmatota</taxon>
        <taxon>Mollicutes</taxon>
        <taxon>Mycoplasmataceae</taxon>
        <taxon>Mycoplasma</taxon>
    </lineage>
</organism>
<evidence type="ECO:0000256" key="5">
    <source>
        <dbReference type="ARBA" id="ARBA00022741"/>
    </source>
</evidence>
<evidence type="ECO:0000256" key="1">
    <source>
        <dbReference type="ARBA" id="ARBA00008226"/>
    </source>
</evidence>
<evidence type="ECO:0000256" key="9">
    <source>
        <dbReference type="NCBIfam" id="TIGR00457"/>
    </source>
</evidence>
<dbReference type="Pfam" id="PF00152">
    <property type="entry name" value="tRNA-synt_2"/>
    <property type="match status" value="1"/>
</dbReference>
<dbReference type="PANTHER" id="PTHR22594:SF34">
    <property type="entry name" value="ASPARAGINE--TRNA LIGASE, MITOCHONDRIAL-RELATED"/>
    <property type="match status" value="1"/>
</dbReference>
<dbReference type="InterPro" id="IPR004364">
    <property type="entry name" value="Aa-tRNA-synt_II"/>
</dbReference>
<dbReference type="PROSITE" id="PS50862">
    <property type="entry name" value="AA_TRNA_LIGASE_II"/>
    <property type="match status" value="1"/>
</dbReference>
<dbReference type="GO" id="GO:0005524">
    <property type="term" value="F:ATP binding"/>
    <property type="evidence" value="ECO:0007669"/>
    <property type="project" value="UniProtKB-KW"/>
</dbReference>
<protein>
    <recommendedName>
        <fullName evidence="3 9">Asparagine--tRNA ligase</fullName>
        <ecNumber evidence="3 9">6.1.1.22</ecNumber>
    </recommendedName>
</protein>
<evidence type="ECO:0000256" key="3">
    <source>
        <dbReference type="ARBA" id="ARBA00012816"/>
    </source>
</evidence>
<dbReference type="Pfam" id="PF01336">
    <property type="entry name" value="tRNA_anti-codon"/>
    <property type="match status" value="1"/>
</dbReference>
<keyword evidence="7" id="KW-0648">Protein biosynthesis</keyword>
<dbReference type="PRINTS" id="PR01042">
    <property type="entry name" value="TRNASYNTHASP"/>
</dbReference>
<evidence type="ECO:0000256" key="2">
    <source>
        <dbReference type="ARBA" id="ARBA00011738"/>
    </source>
</evidence>
<evidence type="ECO:0000256" key="7">
    <source>
        <dbReference type="ARBA" id="ARBA00022917"/>
    </source>
</evidence>
<gene>
    <name evidence="11" type="primary">asnS</name>
    <name evidence="11" type="ORF">MHM_01680</name>
</gene>
<dbReference type="InterPro" id="IPR004522">
    <property type="entry name" value="Asn-tRNA-ligase"/>
</dbReference>
<feature type="domain" description="Aminoacyl-transfer RNA synthetases class-II family profile" evidence="10">
    <location>
        <begin position="110"/>
        <end position="436"/>
    </location>
</feature>
<dbReference type="CDD" id="cd04318">
    <property type="entry name" value="EcAsnRS_like_N"/>
    <property type="match status" value="1"/>
</dbReference>
<dbReference type="GO" id="GO:0006421">
    <property type="term" value="P:asparaginyl-tRNA aminoacylation"/>
    <property type="evidence" value="ECO:0007669"/>
    <property type="project" value="UniProtKB-UniRule"/>
</dbReference>
<sequence length="444" mass="50720">MRNQAIKVLLNYDPSNLPNHLVEVKGWIKSMQEFNSIIFLVINDGSDISGLQVILKPEQCKSIELSPGSAVSICGTLEMSRGGKQKLELRAQEITLLKKVGENFPLLPLKLSLDYLRTQQLVRHRTTIFHAVYEIRRELIQTIFSFFYKNHFFPVMAPILSPNSCEGGAELFSLSREDSNFFNKDEVLLSVSGQFYCETISLGLKNSFSFGPTFRAEKSNSLTHLAEFWMIEAEMAFTSLTQIIAFTYTFFKTLVSSVIHNCHVAITELSKRVGDKDNLMDYLKALISKNYKIITYSEGIELISKNKSIKWGDNLSREDENMLCQLTGSKILFITEFPVTQKPFYMKRDPAGIFTYSFDMLVENIGEIAGGSERESSLPKLEENIKSSGLNKKELEWYLKLREFGYHSSSGFGMGFERLLMLLTGLKNIKDLSVFPRYYEHMQL</sequence>
<dbReference type="SUPFAM" id="SSF55681">
    <property type="entry name" value="Class II aaRS and biotin synthetases"/>
    <property type="match status" value="1"/>
</dbReference>